<evidence type="ECO:0000313" key="3">
    <source>
        <dbReference type="Proteomes" id="UP000799428"/>
    </source>
</evidence>
<reference evidence="2" key="1">
    <citation type="journal article" date="2020" name="Stud. Mycol.">
        <title>101 Dothideomycetes genomes: a test case for predicting lifestyles and emergence of pathogens.</title>
        <authorList>
            <person name="Haridas S."/>
            <person name="Albert R."/>
            <person name="Binder M."/>
            <person name="Bloem J."/>
            <person name="Labutti K."/>
            <person name="Salamov A."/>
            <person name="Andreopoulos B."/>
            <person name="Baker S."/>
            <person name="Barry K."/>
            <person name="Bills G."/>
            <person name="Bluhm B."/>
            <person name="Cannon C."/>
            <person name="Castanera R."/>
            <person name="Culley D."/>
            <person name="Daum C."/>
            <person name="Ezra D."/>
            <person name="Gonzalez J."/>
            <person name="Henrissat B."/>
            <person name="Kuo A."/>
            <person name="Liang C."/>
            <person name="Lipzen A."/>
            <person name="Lutzoni F."/>
            <person name="Magnuson J."/>
            <person name="Mondo S."/>
            <person name="Nolan M."/>
            <person name="Ohm R."/>
            <person name="Pangilinan J."/>
            <person name="Park H.-J."/>
            <person name="Ramirez L."/>
            <person name="Alfaro M."/>
            <person name="Sun H."/>
            <person name="Tritt A."/>
            <person name="Yoshinaga Y."/>
            <person name="Zwiers L.-H."/>
            <person name="Turgeon B."/>
            <person name="Goodwin S."/>
            <person name="Spatafora J."/>
            <person name="Crous P."/>
            <person name="Grigoriev I."/>
        </authorList>
    </citation>
    <scope>NUCLEOTIDE SEQUENCE</scope>
    <source>
        <strain evidence="2">CBS 279.74</strain>
    </source>
</reference>
<sequence>MLNTCPRNIFEPICHLDERLISKNYASQLKNITQPTAPSKENEPPKKPIATWVEPPLCHPLPKSASDPPPYCVWTSRNFRNGRGISIIATPEVANTLVSSRWFMDAHLPPSESPLSPPGYQVTPLPGRGLGLIANASYARGDLIMSEVPLLLSSLSLEKSNLTDDEQAHLYRAAVSRLPIKSRKMVMNLHGHPDPKSIRDRFNANAFNVFDFAGMFPAIARTNHDCRPNAAFHFDKNTFMHKIQTVRDIKPGEEITISYLSHYLDSTERTRRMHDHWGFKCTCHLCSSSKYQITASDDRLRRIRRLEILIYQAHSGAGGSTDSVSLAEELISLYREEGLDGALARAYDNLVAAHANRGDANKAKEIARLGVQAANLWPGPTSVEGLRMQKVLEG</sequence>
<dbReference type="AlphaFoldDB" id="A0A6G1K6P4"/>
<dbReference type="PROSITE" id="PS50280">
    <property type="entry name" value="SET"/>
    <property type="match status" value="1"/>
</dbReference>
<dbReference type="InterPro" id="IPR053185">
    <property type="entry name" value="SET_domain_protein"/>
</dbReference>
<dbReference type="Pfam" id="PF00856">
    <property type="entry name" value="SET"/>
    <property type="match status" value="1"/>
</dbReference>
<dbReference type="InterPro" id="IPR001214">
    <property type="entry name" value="SET_dom"/>
</dbReference>
<name>A0A6G1K6P4_9PLEO</name>
<dbReference type="SUPFAM" id="SSF82199">
    <property type="entry name" value="SET domain"/>
    <property type="match status" value="1"/>
</dbReference>
<feature type="domain" description="SET" evidence="1">
    <location>
        <begin position="118"/>
        <end position="260"/>
    </location>
</feature>
<protein>
    <submittedName>
        <fullName evidence="2">SET domain-containing protein</fullName>
    </submittedName>
</protein>
<dbReference type="SMART" id="SM00317">
    <property type="entry name" value="SET"/>
    <property type="match status" value="1"/>
</dbReference>
<accession>A0A6G1K6P4</accession>
<dbReference type="EMBL" id="MU005772">
    <property type="protein sequence ID" value="KAF2708047.1"/>
    <property type="molecule type" value="Genomic_DNA"/>
</dbReference>
<gene>
    <name evidence="2" type="ORF">K504DRAFT_382329</name>
</gene>
<organism evidence="2 3">
    <name type="scientific">Pleomassaria siparia CBS 279.74</name>
    <dbReference type="NCBI Taxonomy" id="1314801"/>
    <lineage>
        <taxon>Eukaryota</taxon>
        <taxon>Fungi</taxon>
        <taxon>Dikarya</taxon>
        <taxon>Ascomycota</taxon>
        <taxon>Pezizomycotina</taxon>
        <taxon>Dothideomycetes</taxon>
        <taxon>Pleosporomycetidae</taxon>
        <taxon>Pleosporales</taxon>
        <taxon>Pleomassariaceae</taxon>
        <taxon>Pleomassaria</taxon>
    </lineage>
</organism>
<proteinExistence type="predicted"/>
<dbReference type="PANTHER" id="PTHR47332:SF6">
    <property type="entry name" value="SET DOMAIN-CONTAINING PROTEIN"/>
    <property type="match status" value="1"/>
</dbReference>
<dbReference type="Proteomes" id="UP000799428">
    <property type="component" value="Unassembled WGS sequence"/>
</dbReference>
<dbReference type="OrthoDB" id="265717at2759"/>
<dbReference type="InterPro" id="IPR046341">
    <property type="entry name" value="SET_dom_sf"/>
</dbReference>
<dbReference type="CDD" id="cd20071">
    <property type="entry name" value="SET_SMYD"/>
    <property type="match status" value="1"/>
</dbReference>
<evidence type="ECO:0000313" key="2">
    <source>
        <dbReference type="EMBL" id="KAF2708047.1"/>
    </source>
</evidence>
<keyword evidence="3" id="KW-1185">Reference proteome</keyword>
<dbReference type="Gene3D" id="2.170.270.10">
    <property type="entry name" value="SET domain"/>
    <property type="match status" value="1"/>
</dbReference>
<dbReference type="PANTHER" id="PTHR47332">
    <property type="entry name" value="SET DOMAIN-CONTAINING PROTEIN 5"/>
    <property type="match status" value="1"/>
</dbReference>
<evidence type="ECO:0000259" key="1">
    <source>
        <dbReference type="PROSITE" id="PS50280"/>
    </source>
</evidence>